<evidence type="ECO:0000256" key="3">
    <source>
        <dbReference type="ARBA" id="ARBA00010343"/>
    </source>
</evidence>
<keyword evidence="8" id="KW-0175">Coiled coil</keyword>
<evidence type="ECO:0000256" key="7">
    <source>
        <dbReference type="ARBA" id="ARBA00023269"/>
    </source>
</evidence>
<accession>C5LTP9</accession>
<evidence type="ECO:0000256" key="5">
    <source>
        <dbReference type="ARBA" id="ARBA00023125"/>
    </source>
</evidence>
<feature type="compositionally biased region" description="Basic and acidic residues" evidence="9">
    <location>
        <begin position="185"/>
        <end position="198"/>
    </location>
</feature>
<feature type="region of interest" description="Disordered" evidence="9">
    <location>
        <begin position="540"/>
        <end position="559"/>
    </location>
</feature>
<keyword evidence="7" id="KW-0544">Nucleosome core</keyword>
<dbReference type="InterPro" id="IPR007125">
    <property type="entry name" value="H2A/H2B/H3"/>
</dbReference>
<dbReference type="PANTHER" id="PTHR11426">
    <property type="entry name" value="HISTONE H3"/>
    <property type="match status" value="1"/>
</dbReference>
<evidence type="ECO:0000256" key="2">
    <source>
        <dbReference type="ARBA" id="ARBA00004286"/>
    </source>
</evidence>
<feature type="compositionally biased region" description="Basic and acidic residues" evidence="9">
    <location>
        <begin position="109"/>
        <end position="122"/>
    </location>
</feature>
<dbReference type="OMA" id="DRDRMDM"/>
<dbReference type="AlphaFoldDB" id="C5LTP9"/>
<dbReference type="GeneID" id="9051972"/>
<name>C5LTP9_PERM5</name>
<gene>
    <name evidence="11" type="ORF">Pmar_PMAR006533</name>
</gene>
<dbReference type="Gene3D" id="2.150.10.10">
    <property type="entry name" value="Serralysin-like metalloprotease, C-terminal"/>
    <property type="match status" value="1"/>
</dbReference>
<dbReference type="Proteomes" id="UP000007800">
    <property type="component" value="Unassembled WGS sequence"/>
</dbReference>
<evidence type="ECO:0000256" key="4">
    <source>
        <dbReference type="ARBA" id="ARBA00022454"/>
    </source>
</evidence>
<dbReference type="Pfam" id="PF00125">
    <property type="entry name" value="Histone"/>
    <property type="match status" value="1"/>
</dbReference>
<proteinExistence type="inferred from homology"/>
<sequence length="925" mass="101340">MVLDAAEEVMMACKRCVALEFKVKKLEAELSCSNERNHKLSKEVRDLRASRHEWEDQRDKYIDRLARVKEWVKMTKVKHKMEKEALMRAHEEELVMALSRHMESHKHNKGLDDDQRLAEGKRGPPWIPPEYVSRVLWGGMIRHPVQSMESPTRPSPVSWTISVTDLTPRKINNSPRQLTNRNPRKSSDNHQHVKEAPRRSSNAPRGTSNTPRETSNTSRETSNTPRETSNTPPVANNTPRVISNTPRGTSNTPRGTSNTPRGASNTPRGTSNTPRGTSNTPRGTSNTPRGTSNTPRGTSNTPRGTSNTPRGTSNTPRGTSNTPRGTSNTPRGTSNTPRGTSNTPRGTSNTPPVASNTPRGTSDRPEDSITPKTVPTNYQDCKGALKKKDFNAALEAVMSLVEKHNTEAKNMMASAGVAEIFHSAVDDKEGDEPSKGVSSEEQQPQTVIPDVVASEDSFVSPDEGEVDTVTVTPPIVVSASNVVNEAKPKTVLDMPVVAERSRSYSVSVPYVGRRSSAQLGLPQPPSAYWVPNAGTMFTTAARGDAGPTTVEAPKGMSRRSFAGPLPEIRQSRASSLVSSVLDGIVFEMPRHVQLQASTGYVGIQPRIGTASLPFPLLPLNSDRRHSMIERCNHDRVNKRPYQDRQDHHDQPFTFYRYMLSRLSALFSSQGSSRGSGRAGSSESSEPMTPPETVPSPLRAPPPPPRRMTGRSSSGGGRMGSTPGMSGRLAAKTSPAAAPSSASSSPMSPPISVPTPKRAPPPPPGRGRSPPSGFRGSRANQGGTEAATAATSEEEEEYIREKGRTWWWCVRRRRQETENGNSRFRPGTKALKEIRQFQRTTELLVPKAPFARVVREIQLLFAGEEWRWSREALIALQTAAEAYLVGLFEDAMLVAVHAKRVTLMAKDIRLVRPKDATTNKSGFIRL</sequence>
<feature type="region of interest" description="Disordered" evidence="9">
    <location>
        <begin position="668"/>
        <end position="795"/>
    </location>
</feature>
<evidence type="ECO:0000256" key="8">
    <source>
        <dbReference type="SAM" id="Coils"/>
    </source>
</evidence>
<dbReference type="InParanoid" id="C5LTP9"/>
<keyword evidence="6" id="KW-0539">Nucleus</keyword>
<feature type="domain" description="Core Histone H2A/H2B/H3" evidence="10">
    <location>
        <begin position="825"/>
        <end position="911"/>
    </location>
</feature>
<feature type="compositionally biased region" description="Low complexity" evidence="9">
    <location>
        <begin position="668"/>
        <end position="686"/>
    </location>
</feature>
<dbReference type="Gene3D" id="1.10.20.10">
    <property type="entry name" value="Histone, subunit A"/>
    <property type="match status" value="1"/>
</dbReference>
<feature type="compositionally biased region" description="Polar residues" evidence="9">
    <location>
        <begin position="227"/>
        <end position="360"/>
    </location>
</feature>
<reference evidence="11 12" key="1">
    <citation type="submission" date="2008-07" db="EMBL/GenBank/DDBJ databases">
        <authorList>
            <person name="El-Sayed N."/>
            <person name="Caler E."/>
            <person name="Inman J."/>
            <person name="Amedeo P."/>
            <person name="Hass B."/>
            <person name="Wortman J."/>
        </authorList>
    </citation>
    <scope>NUCLEOTIDE SEQUENCE [LARGE SCALE GENOMIC DNA]</scope>
    <source>
        <strain evidence="12">ATCC 50983 / TXsc</strain>
    </source>
</reference>
<evidence type="ECO:0000313" key="12">
    <source>
        <dbReference type="Proteomes" id="UP000007800"/>
    </source>
</evidence>
<feature type="region of interest" description="Disordered" evidence="9">
    <location>
        <begin position="104"/>
        <end position="125"/>
    </location>
</feature>
<evidence type="ECO:0000259" key="10">
    <source>
        <dbReference type="Pfam" id="PF00125"/>
    </source>
</evidence>
<feature type="compositionally biased region" description="Polar residues" evidence="9">
    <location>
        <begin position="199"/>
        <end position="209"/>
    </location>
</feature>
<feature type="compositionally biased region" description="Low complexity" evidence="9">
    <location>
        <begin position="719"/>
        <end position="745"/>
    </location>
</feature>
<feature type="region of interest" description="Disordered" evidence="9">
    <location>
        <begin position="426"/>
        <end position="446"/>
    </location>
</feature>
<keyword evidence="12" id="KW-1185">Reference proteome</keyword>
<organism evidence="12">
    <name type="scientific">Perkinsus marinus (strain ATCC 50983 / TXsc)</name>
    <dbReference type="NCBI Taxonomy" id="423536"/>
    <lineage>
        <taxon>Eukaryota</taxon>
        <taxon>Sar</taxon>
        <taxon>Alveolata</taxon>
        <taxon>Perkinsozoa</taxon>
        <taxon>Perkinsea</taxon>
        <taxon>Perkinsida</taxon>
        <taxon>Perkinsidae</taxon>
        <taxon>Perkinsus</taxon>
    </lineage>
</organism>
<evidence type="ECO:0000256" key="1">
    <source>
        <dbReference type="ARBA" id="ARBA00004123"/>
    </source>
</evidence>
<keyword evidence="4" id="KW-0158">Chromosome</keyword>
<dbReference type="SUPFAM" id="SSF101967">
    <property type="entry name" value="Adhesin YadA, collagen-binding domain"/>
    <property type="match status" value="1"/>
</dbReference>
<dbReference type="EMBL" id="GG685402">
    <property type="protein sequence ID" value="EEQ99861.1"/>
    <property type="molecule type" value="Genomic_DNA"/>
</dbReference>
<feature type="compositionally biased region" description="Polar residues" evidence="9">
    <location>
        <begin position="436"/>
        <end position="446"/>
    </location>
</feature>
<evidence type="ECO:0000313" key="11">
    <source>
        <dbReference type="EMBL" id="EEQ99861.1"/>
    </source>
</evidence>
<dbReference type="SMART" id="SM00428">
    <property type="entry name" value="H3"/>
    <property type="match status" value="1"/>
</dbReference>
<dbReference type="SUPFAM" id="SSF47113">
    <property type="entry name" value="Histone-fold"/>
    <property type="match status" value="1"/>
</dbReference>
<dbReference type="GO" id="GO:0003677">
    <property type="term" value="F:DNA binding"/>
    <property type="evidence" value="ECO:0007669"/>
    <property type="project" value="UniProtKB-KW"/>
</dbReference>
<evidence type="ECO:0000256" key="6">
    <source>
        <dbReference type="ARBA" id="ARBA00023242"/>
    </source>
</evidence>
<feature type="compositionally biased region" description="Pro residues" evidence="9">
    <location>
        <begin position="746"/>
        <end position="764"/>
    </location>
</feature>
<dbReference type="InterPro" id="IPR011049">
    <property type="entry name" value="Serralysin-like_metalloprot_C"/>
</dbReference>
<feature type="compositionally biased region" description="Low complexity" evidence="9">
    <location>
        <begin position="210"/>
        <end position="226"/>
    </location>
</feature>
<dbReference type="CDD" id="cd22911">
    <property type="entry name" value="HFD_H3"/>
    <property type="match status" value="1"/>
</dbReference>
<dbReference type="GO" id="GO:0000786">
    <property type="term" value="C:nucleosome"/>
    <property type="evidence" value="ECO:0007669"/>
    <property type="project" value="UniProtKB-KW"/>
</dbReference>
<keyword evidence="5" id="KW-0238">DNA-binding</keyword>
<comment type="similarity">
    <text evidence="3">Belongs to the histone H3 family.</text>
</comment>
<dbReference type="FunFam" id="1.10.20.10:FF:000085">
    <property type="entry name" value="Histone H3.2"/>
    <property type="match status" value="1"/>
</dbReference>
<evidence type="ECO:0000256" key="9">
    <source>
        <dbReference type="SAM" id="MobiDB-lite"/>
    </source>
</evidence>
<dbReference type="RefSeq" id="XP_002767144.1">
    <property type="nucleotide sequence ID" value="XM_002767098.1"/>
</dbReference>
<comment type="subcellular location">
    <subcellularLocation>
        <location evidence="2">Chromosome</location>
    </subcellularLocation>
    <subcellularLocation>
        <location evidence="1">Nucleus</location>
    </subcellularLocation>
</comment>
<feature type="compositionally biased region" description="Pro residues" evidence="9">
    <location>
        <begin position="687"/>
        <end position="705"/>
    </location>
</feature>
<dbReference type="OrthoDB" id="4025405at2759"/>
<dbReference type="InterPro" id="IPR009072">
    <property type="entry name" value="Histone-fold"/>
</dbReference>
<feature type="compositionally biased region" description="Polar residues" evidence="9">
    <location>
        <begin position="147"/>
        <end position="181"/>
    </location>
</feature>
<feature type="coiled-coil region" evidence="8">
    <location>
        <begin position="23"/>
        <end position="64"/>
    </location>
</feature>
<dbReference type="GO" id="GO:0005634">
    <property type="term" value="C:nucleus"/>
    <property type="evidence" value="ECO:0007669"/>
    <property type="project" value="UniProtKB-SubCell"/>
</dbReference>
<feature type="compositionally biased region" description="Polar residues" evidence="9">
    <location>
        <begin position="370"/>
        <end position="379"/>
    </location>
</feature>
<feature type="region of interest" description="Disordered" evidence="9">
    <location>
        <begin position="147"/>
        <end position="380"/>
    </location>
</feature>
<dbReference type="GO" id="GO:0030527">
    <property type="term" value="F:structural constituent of chromatin"/>
    <property type="evidence" value="ECO:0007669"/>
    <property type="project" value="InterPro"/>
</dbReference>
<dbReference type="GO" id="GO:0046982">
    <property type="term" value="F:protein heterodimerization activity"/>
    <property type="evidence" value="ECO:0007669"/>
    <property type="project" value="InterPro"/>
</dbReference>
<protein>
    <submittedName>
        <fullName evidence="11">Centromere protein a, putative</fullName>
    </submittedName>
</protein>
<dbReference type="InterPro" id="IPR000164">
    <property type="entry name" value="Histone_H3/CENP-A"/>
</dbReference>
<feature type="compositionally biased region" description="Low complexity" evidence="9">
    <location>
        <begin position="765"/>
        <end position="790"/>
    </location>
</feature>